<organism evidence="1 2">
    <name type="scientific">Streptomyces canarius</name>
    <dbReference type="NCBI Taxonomy" id="285453"/>
    <lineage>
        <taxon>Bacteria</taxon>
        <taxon>Bacillati</taxon>
        <taxon>Actinomycetota</taxon>
        <taxon>Actinomycetes</taxon>
        <taxon>Kitasatosporales</taxon>
        <taxon>Streptomycetaceae</taxon>
        <taxon>Streptomyces</taxon>
    </lineage>
</organism>
<dbReference type="InterPro" id="IPR036388">
    <property type="entry name" value="WH-like_DNA-bd_sf"/>
</dbReference>
<gene>
    <name evidence="1" type="ORF">GCM10010345_73450</name>
</gene>
<evidence type="ECO:0008006" key="3">
    <source>
        <dbReference type="Google" id="ProtNLM"/>
    </source>
</evidence>
<comment type="caution">
    <text evidence="1">The sequence shown here is derived from an EMBL/GenBank/DDBJ whole genome shotgun (WGS) entry which is preliminary data.</text>
</comment>
<name>A0ABQ3D6D9_9ACTN</name>
<dbReference type="Gene3D" id="1.10.10.10">
    <property type="entry name" value="Winged helix-like DNA-binding domain superfamily/Winged helix DNA-binding domain"/>
    <property type="match status" value="1"/>
</dbReference>
<protein>
    <recommendedName>
        <fullName evidence="3">Transcriptional regulator</fullName>
    </recommendedName>
</protein>
<accession>A0ABQ3D6D9</accession>
<dbReference type="EMBL" id="BMVN01000040">
    <property type="protein sequence ID" value="GHA58434.1"/>
    <property type="molecule type" value="Genomic_DNA"/>
</dbReference>
<dbReference type="Proteomes" id="UP000653644">
    <property type="component" value="Unassembled WGS sequence"/>
</dbReference>
<keyword evidence="2" id="KW-1185">Reference proteome</keyword>
<reference evidence="2" key="1">
    <citation type="journal article" date="2019" name="Int. J. Syst. Evol. Microbiol.">
        <title>The Global Catalogue of Microorganisms (GCM) 10K type strain sequencing project: providing services to taxonomists for standard genome sequencing and annotation.</title>
        <authorList>
            <consortium name="The Broad Institute Genomics Platform"/>
            <consortium name="The Broad Institute Genome Sequencing Center for Infectious Disease"/>
            <person name="Wu L."/>
            <person name="Ma J."/>
        </authorList>
    </citation>
    <scope>NUCLEOTIDE SEQUENCE [LARGE SCALE GENOMIC DNA]</scope>
    <source>
        <strain evidence="2">JCM 4733</strain>
    </source>
</reference>
<proteinExistence type="predicted"/>
<evidence type="ECO:0000313" key="1">
    <source>
        <dbReference type="EMBL" id="GHA58434.1"/>
    </source>
</evidence>
<evidence type="ECO:0000313" key="2">
    <source>
        <dbReference type="Proteomes" id="UP000653644"/>
    </source>
</evidence>
<sequence>MIVALAAWGNQHLPPEERTMILVDAQTGEEAEPVVVDRHTGRNLDDSEAFVFAAGPAAGATMRARYAELERRRGEAGAQG</sequence>